<name>A0A971S0K8_9BACT</name>
<dbReference type="Proteomes" id="UP000777265">
    <property type="component" value="Unassembled WGS sequence"/>
</dbReference>
<evidence type="ECO:0000313" key="1">
    <source>
        <dbReference type="EMBL" id="NLW34684.1"/>
    </source>
</evidence>
<gene>
    <name evidence="1" type="ORF">GXY80_04260</name>
</gene>
<dbReference type="EMBL" id="JAAYEE010000073">
    <property type="protein sequence ID" value="NLW34684.1"/>
    <property type="molecule type" value="Genomic_DNA"/>
</dbReference>
<protein>
    <submittedName>
        <fullName evidence="1">GYD domain-containing protein</fullName>
    </submittedName>
</protein>
<dbReference type="Gene3D" id="3.30.70.920">
    <property type="match status" value="1"/>
</dbReference>
<sequence length="116" mass="13039">MSIYIMLSALTDEGRKTIKTNPERIKEVNKEIEKMGAKVLTQYVVLGKYDFINIIEAPDNEIIAKVSIELGSRGTVQIVTLSAIPIFEFVEKMEAPRGVGTDAHSSIPDEYEEKMY</sequence>
<proteinExistence type="predicted"/>
<organism evidence="1 2">
    <name type="scientific">Syntrophorhabdus aromaticivorans</name>
    <dbReference type="NCBI Taxonomy" id="328301"/>
    <lineage>
        <taxon>Bacteria</taxon>
        <taxon>Pseudomonadati</taxon>
        <taxon>Thermodesulfobacteriota</taxon>
        <taxon>Syntrophorhabdia</taxon>
        <taxon>Syntrophorhabdales</taxon>
        <taxon>Syntrophorhabdaceae</taxon>
        <taxon>Syntrophorhabdus</taxon>
    </lineage>
</organism>
<evidence type="ECO:0000313" key="2">
    <source>
        <dbReference type="Proteomes" id="UP000777265"/>
    </source>
</evidence>
<comment type="caution">
    <text evidence="1">The sequence shown here is derived from an EMBL/GenBank/DDBJ whole genome shotgun (WGS) entry which is preliminary data.</text>
</comment>
<dbReference type="AlphaFoldDB" id="A0A971S0K8"/>
<reference evidence="1" key="2">
    <citation type="submission" date="2020-01" db="EMBL/GenBank/DDBJ databases">
        <authorList>
            <person name="Campanaro S."/>
        </authorList>
    </citation>
    <scope>NUCLEOTIDE SEQUENCE</scope>
    <source>
        <strain evidence="1">AS06rmzACSIP_7</strain>
    </source>
</reference>
<reference evidence="1" key="1">
    <citation type="journal article" date="2020" name="Biotechnol. Biofuels">
        <title>New insights from the biogas microbiome by comprehensive genome-resolved metagenomics of nearly 1600 species originating from multiple anaerobic digesters.</title>
        <authorList>
            <person name="Campanaro S."/>
            <person name="Treu L."/>
            <person name="Rodriguez-R L.M."/>
            <person name="Kovalovszki A."/>
            <person name="Ziels R.M."/>
            <person name="Maus I."/>
            <person name="Zhu X."/>
            <person name="Kougias P.G."/>
            <person name="Basile A."/>
            <person name="Luo G."/>
            <person name="Schluter A."/>
            <person name="Konstantinidis K.T."/>
            <person name="Angelidaki I."/>
        </authorList>
    </citation>
    <scope>NUCLEOTIDE SEQUENCE</scope>
    <source>
        <strain evidence="1">AS06rmzACSIP_7</strain>
    </source>
</reference>
<dbReference type="Pfam" id="PF08734">
    <property type="entry name" value="GYD"/>
    <property type="match status" value="1"/>
</dbReference>
<accession>A0A971S0K8</accession>
<dbReference type="InterPro" id="IPR014845">
    <property type="entry name" value="GYD/TTHA1554"/>
</dbReference>